<dbReference type="RefSeq" id="XP_028473832.1">
    <property type="nucleotide sequence ID" value="XM_028618154.1"/>
</dbReference>
<protein>
    <submittedName>
        <fullName evidence="2">Uncharacterized protein</fullName>
    </submittedName>
</protein>
<reference evidence="2 3" key="1">
    <citation type="submission" date="2018-11" db="EMBL/GenBank/DDBJ databases">
        <title>Genome sequence of Apiotrichum porosum DSM 27194.</title>
        <authorList>
            <person name="Aliyu H."/>
            <person name="Gorte O."/>
            <person name="Ochsenreither K."/>
        </authorList>
    </citation>
    <scope>NUCLEOTIDE SEQUENCE [LARGE SCALE GENOMIC DNA]</scope>
    <source>
        <strain evidence="2 3">DSM 27194</strain>
    </source>
</reference>
<keyword evidence="3" id="KW-1185">Reference proteome</keyword>
<accession>A0A427XIH2</accession>
<name>A0A427XIH2_9TREE</name>
<gene>
    <name evidence="2" type="ORF">EHS24_002414</name>
</gene>
<comment type="caution">
    <text evidence="2">The sequence shown here is derived from an EMBL/GenBank/DDBJ whole genome shotgun (WGS) entry which is preliminary data.</text>
</comment>
<dbReference type="Proteomes" id="UP000279236">
    <property type="component" value="Unassembled WGS sequence"/>
</dbReference>
<feature type="region of interest" description="Disordered" evidence="1">
    <location>
        <begin position="73"/>
        <end position="104"/>
    </location>
</feature>
<dbReference type="AlphaFoldDB" id="A0A427XIH2"/>
<proteinExistence type="predicted"/>
<dbReference type="EMBL" id="RSCE01000012">
    <property type="protein sequence ID" value="RSH78685.1"/>
    <property type="molecule type" value="Genomic_DNA"/>
</dbReference>
<evidence type="ECO:0000313" key="2">
    <source>
        <dbReference type="EMBL" id="RSH78685.1"/>
    </source>
</evidence>
<organism evidence="2 3">
    <name type="scientific">Apiotrichum porosum</name>
    <dbReference type="NCBI Taxonomy" id="105984"/>
    <lineage>
        <taxon>Eukaryota</taxon>
        <taxon>Fungi</taxon>
        <taxon>Dikarya</taxon>
        <taxon>Basidiomycota</taxon>
        <taxon>Agaricomycotina</taxon>
        <taxon>Tremellomycetes</taxon>
        <taxon>Trichosporonales</taxon>
        <taxon>Trichosporonaceae</taxon>
        <taxon>Apiotrichum</taxon>
    </lineage>
</organism>
<sequence>MSSSPSSSTFANTQPSVALKPFITMAEHEHHVRFAPMMRVRSFVETPAFKQARVPKFTKPYDNDASGVAKLIKNSKTSTTSKSPRPRGACKDSNGTPRPGRPLRSVLATPKLSKVTVHHTAGTTPRPVHASYRPTLTSRDLNIDRHRRHGLKGSIDSIVLPTTLKGLKTKEVPTETFVALRKRVSAWALHCAIEMQEAVLEMERGKNNEAQSVENDHDVLPAASETAGLNVDDKVDVLHSG</sequence>
<dbReference type="GeneID" id="39586957"/>
<feature type="compositionally biased region" description="Low complexity" evidence="1">
    <location>
        <begin position="74"/>
        <end position="83"/>
    </location>
</feature>
<evidence type="ECO:0000313" key="3">
    <source>
        <dbReference type="Proteomes" id="UP000279236"/>
    </source>
</evidence>
<evidence type="ECO:0000256" key="1">
    <source>
        <dbReference type="SAM" id="MobiDB-lite"/>
    </source>
</evidence>